<keyword evidence="5" id="KW-0964">Secreted</keyword>
<evidence type="ECO:0000313" key="12">
    <source>
        <dbReference type="Proteomes" id="UP000472271"/>
    </source>
</evidence>
<evidence type="ECO:0000256" key="10">
    <source>
        <dbReference type="SAM" id="Phobius"/>
    </source>
</evidence>
<comment type="function">
    <text evidence="9">Parathyroid hormone elevates calcium level by dissolving the salts in bone and preventing their renal excretion. Acts by binding to its receptor, PTH1R, activating G protein-coupled receptor signaling. Stimulates [1-14C]-2-deoxy-D-glucose (2DG) transport and glycogen synthesis in osteoblastic cells.</text>
</comment>
<evidence type="ECO:0000256" key="8">
    <source>
        <dbReference type="ARBA" id="ARBA00022729"/>
    </source>
</evidence>
<evidence type="ECO:0000256" key="1">
    <source>
        <dbReference type="ARBA" id="ARBA00004613"/>
    </source>
</evidence>
<evidence type="ECO:0000256" key="2">
    <source>
        <dbReference type="ARBA" id="ARBA00006307"/>
    </source>
</evidence>
<dbReference type="GO" id="GO:0006874">
    <property type="term" value="P:intracellular calcium ion homeostasis"/>
    <property type="evidence" value="ECO:0007669"/>
    <property type="project" value="InterPro"/>
</dbReference>
<keyword evidence="8" id="KW-0732">Signal</keyword>
<comment type="subcellular location">
    <subcellularLocation>
        <location evidence="1">Secreted</location>
    </subcellularLocation>
</comment>
<reference evidence="11" key="2">
    <citation type="submission" date="2025-08" db="UniProtKB">
        <authorList>
            <consortium name="Ensembl"/>
        </authorList>
    </citation>
    <scope>IDENTIFICATION</scope>
</reference>
<dbReference type="SMART" id="SM00087">
    <property type="entry name" value="PTH"/>
    <property type="match status" value="1"/>
</dbReference>
<dbReference type="GO" id="GO:0005576">
    <property type="term" value="C:extracellular region"/>
    <property type="evidence" value="ECO:0007669"/>
    <property type="project" value="UniProtKB-SubCell"/>
</dbReference>
<evidence type="ECO:0000256" key="3">
    <source>
        <dbReference type="ARBA" id="ARBA00011605"/>
    </source>
</evidence>
<dbReference type="AlphaFoldDB" id="A0A672Y348"/>
<dbReference type="PANTHER" id="PTHR10541:SF2">
    <property type="entry name" value="PARATHYROID HORMONE"/>
    <property type="match status" value="1"/>
</dbReference>
<dbReference type="InterPro" id="IPR003625">
    <property type="entry name" value="PTH"/>
</dbReference>
<dbReference type="PANTHER" id="PTHR10541">
    <property type="entry name" value="PARATHYROID HORMONE"/>
    <property type="match status" value="1"/>
</dbReference>
<keyword evidence="10" id="KW-0812">Transmembrane</keyword>
<dbReference type="Pfam" id="PF01279">
    <property type="entry name" value="Parathyroid"/>
    <property type="match status" value="1"/>
</dbReference>
<comment type="subunit">
    <text evidence="3">Interacts with PTH1R (via N-terminal extracellular domain).</text>
</comment>
<dbReference type="Proteomes" id="UP000472271">
    <property type="component" value="Chromosome 6"/>
</dbReference>
<dbReference type="InParanoid" id="A0A672Y348"/>
<keyword evidence="10" id="KW-0472">Membrane</keyword>
<evidence type="ECO:0000256" key="5">
    <source>
        <dbReference type="ARBA" id="ARBA00022525"/>
    </source>
</evidence>
<sequence length="76" mass="8960">ILIQISVASLSLFPYLYLILSYLCRKRAVSEAQLMHNHGEYKQLQERKDWLQMRLQAILPTLDRDKMTLRNGPSEL</sequence>
<dbReference type="InterPro" id="IPR001415">
    <property type="entry name" value="PTH/PTH-rel"/>
</dbReference>
<evidence type="ECO:0000256" key="7">
    <source>
        <dbReference type="ARBA" id="ARBA00022702"/>
    </source>
</evidence>
<proteinExistence type="inferred from homology"/>
<keyword evidence="12" id="KW-1185">Reference proteome</keyword>
<name>A0A672Y348_9TELE</name>
<evidence type="ECO:0000313" key="11">
    <source>
        <dbReference type="Ensembl" id="ENSSORP00005000582.1"/>
    </source>
</evidence>
<accession>A0A672Y348</accession>
<comment type="similarity">
    <text evidence="2">Belongs to the parathyroid hormone family.</text>
</comment>
<evidence type="ECO:0000256" key="4">
    <source>
        <dbReference type="ARBA" id="ARBA00022135"/>
    </source>
</evidence>
<organism evidence="11 12">
    <name type="scientific">Sphaeramia orbicularis</name>
    <name type="common">orbiculate cardinalfish</name>
    <dbReference type="NCBI Taxonomy" id="375764"/>
    <lineage>
        <taxon>Eukaryota</taxon>
        <taxon>Metazoa</taxon>
        <taxon>Chordata</taxon>
        <taxon>Craniata</taxon>
        <taxon>Vertebrata</taxon>
        <taxon>Euteleostomi</taxon>
        <taxon>Actinopterygii</taxon>
        <taxon>Neopterygii</taxon>
        <taxon>Teleostei</taxon>
        <taxon>Neoteleostei</taxon>
        <taxon>Acanthomorphata</taxon>
        <taxon>Gobiaria</taxon>
        <taxon>Kurtiformes</taxon>
        <taxon>Apogonoidei</taxon>
        <taxon>Apogonidae</taxon>
        <taxon>Apogoninae</taxon>
        <taxon>Sphaeramia</taxon>
    </lineage>
</organism>
<keyword evidence="6" id="KW-0165">Cleavage on pair of basic residues</keyword>
<dbReference type="Ensembl" id="ENSSORT00005000608.1">
    <property type="protein sequence ID" value="ENSSORP00005000582.1"/>
    <property type="gene ID" value="ENSSORG00005000406.1"/>
</dbReference>
<protein>
    <recommendedName>
        <fullName evidence="4">Parathyroid hormone</fullName>
    </recommendedName>
</protein>
<feature type="transmembrane region" description="Helical" evidence="10">
    <location>
        <begin position="6"/>
        <end position="24"/>
    </location>
</feature>
<evidence type="ECO:0000256" key="6">
    <source>
        <dbReference type="ARBA" id="ARBA00022685"/>
    </source>
</evidence>
<dbReference type="GO" id="GO:0005179">
    <property type="term" value="F:hormone activity"/>
    <property type="evidence" value="ECO:0007669"/>
    <property type="project" value="UniProtKB-KW"/>
</dbReference>
<reference evidence="11" key="3">
    <citation type="submission" date="2025-09" db="UniProtKB">
        <authorList>
            <consortium name="Ensembl"/>
        </authorList>
    </citation>
    <scope>IDENTIFICATION</scope>
</reference>
<dbReference type="PROSITE" id="PS00335">
    <property type="entry name" value="PARATHYROID"/>
    <property type="match status" value="1"/>
</dbReference>
<evidence type="ECO:0000256" key="9">
    <source>
        <dbReference type="ARBA" id="ARBA00093407"/>
    </source>
</evidence>
<reference evidence="11" key="1">
    <citation type="submission" date="2019-06" db="EMBL/GenBank/DDBJ databases">
        <authorList>
            <consortium name="Wellcome Sanger Institute Data Sharing"/>
        </authorList>
    </citation>
    <scope>NUCLEOTIDE SEQUENCE [LARGE SCALE GENOMIC DNA]</scope>
</reference>
<keyword evidence="7" id="KW-0372">Hormone</keyword>
<keyword evidence="10" id="KW-1133">Transmembrane helix</keyword>